<dbReference type="RefSeq" id="WP_285971004.1">
    <property type="nucleotide sequence ID" value="NZ_CP127294.1"/>
</dbReference>
<accession>A0A9Y2IKP0</accession>
<dbReference type="Proteomes" id="UP001236014">
    <property type="component" value="Chromosome"/>
</dbReference>
<protein>
    <submittedName>
        <fullName evidence="1">Uncharacterized protein</fullName>
    </submittedName>
</protein>
<dbReference type="KEGG" id="acab:QRX50_06225"/>
<evidence type="ECO:0000313" key="1">
    <source>
        <dbReference type="EMBL" id="WIX80373.1"/>
    </source>
</evidence>
<proteinExistence type="predicted"/>
<gene>
    <name evidence="1" type="ORF">QRX50_06225</name>
</gene>
<dbReference type="AlphaFoldDB" id="A0A9Y2IKP0"/>
<organism evidence="1 2">
    <name type="scientific">Amycolatopsis carbonis</name>
    <dbReference type="NCBI Taxonomy" id="715471"/>
    <lineage>
        <taxon>Bacteria</taxon>
        <taxon>Bacillati</taxon>
        <taxon>Actinomycetota</taxon>
        <taxon>Actinomycetes</taxon>
        <taxon>Pseudonocardiales</taxon>
        <taxon>Pseudonocardiaceae</taxon>
        <taxon>Amycolatopsis</taxon>
    </lineage>
</organism>
<keyword evidence="2" id="KW-1185">Reference proteome</keyword>
<name>A0A9Y2IKP0_9PSEU</name>
<dbReference type="EMBL" id="CP127294">
    <property type="protein sequence ID" value="WIX80373.1"/>
    <property type="molecule type" value="Genomic_DNA"/>
</dbReference>
<evidence type="ECO:0000313" key="2">
    <source>
        <dbReference type="Proteomes" id="UP001236014"/>
    </source>
</evidence>
<sequence>MLDVTARPQPGPSRHAVTVHGTLAEWSLDAIGWLAGLAADLGARAGLATPLLVTAQRR</sequence>
<reference evidence="1 2" key="1">
    <citation type="submission" date="2023-06" db="EMBL/GenBank/DDBJ databases">
        <authorList>
            <person name="Oyuntsetseg B."/>
            <person name="Kim S.B."/>
        </authorList>
    </citation>
    <scope>NUCLEOTIDE SEQUENCE [LARGE SCALE GENOMIC DNA]</scope>
    <source>
        <strain evidence="1 2">2-15</strain>
    </source>
</reference>